<protein>
    <recommendedName>
        <fullName evidence="2">Helicase C-terminal domain-containing protein</fullName>
    </recommendedName>
</protein>
<feature type="compositionally biased region" description="Pro residues" evidence="1">
    <location>
        <begin position="237"/>
        <end position="252"/>
    </location>
</feature>
<dbReference type="SUPFAM" id="SSF52540">
    <property type="entry name" value="P-loop containing nucleoside triphosphate hydrolases"/>
    <property type="match status" value="1"/>
</dbReference>
<evidence type="ECO:0000313" key="3">
    <source>
        <dbReference type="EMBL" id="KAH8037229.1"/>
    </source>
</evidence>
<feature type="compositionally biased region" description="Polar residues" evidence="1">
    <location>
        <begin position="172"/>
        <end position="201"/>
    </location>
</feature>
<comment type="caution">
    <text evidence="3">The sequence shown here is derived from an EMBL/GenBank/DDBJ whole genome shotgun (WGS) entry which is preliminary data.</text>
</comment>
<dbReference type="InterPro" id="IPR001650">
    <property type="entry name" value="Helicase_C-like"/>
</dbReference>
<feature type="domain" description="Helicase C-terminal" evidence="2">
    <location>
        <begin position="1"/>
        <end position="85"/>
    </location>
</feature>
<dbReference type="Pfam" id="PF00271">
    <property type="entry name" value="Helicase_C"/>
    <property type="match status" value="1"/>
</dbReference>
<evidence type="ECO:0000259" key="2">
    <source>
        <dbReference type="PROSITE" id="PS51194"/>
    </source>
</evidence>
<proteinExistence type="predicted"/>
<feature type="region of interest" description="Disordered" evidence="1">
    <location>
        <begin position="97"/>
        <end position="260"/>
    </location>
</feature>
<dbReference type="PANTHER" id="PTHR47958">
    <property type="entry name" value="ATP-DEPENDENT RNA HELICASE DBP3"/>
    <property type="match status" value="1"/>
</dbReference>
<dbReference type="Proteomes" id="UP000821866">
    <property type="component" value="Chromosome 10"/>
</dbReference>
<feature type="compositionally biased region" description="Gly residues" evidence="1">
    <location>
        <begin position="147"/>
        <end position="168"/>
    </location>
</feature>
<gene>
    <name evidence="3" type="ORF">HPB51_009672</name>
</gene>
<evidence type="ECO:0000313" key="4">
    <source>
        <dbReference type="Proteomes" id="UP000821866"/>
    </source>
</evidence>
<dbReference type="EMBL" id="JABSTU010000002">
    <property type="protein sequence ID" value="KAH8037229.1"/>
    <property type="molecule type" value="Genomic_DNA"/>
</dbReference>
<dbReference type="InterPro" id="IPR027417">
    <property type="entry name" value="P-loop_NTPase"/>
</dbReference>
<name>A0A9J6ESS4_RHIMP</name>
<evidence type="ECO:0000256" key="1">
    <source>
        <dbReference type="SAM" id="MobiDB-lite"/>
    </source>
</evidence>
<feature type="compositionally biased region" description="Gly residues" evidence="1">
    <location>
        <begin position="122"/>
        <end position="140"/>
    </location>
</feature>
<reference evidence="3" key="1">
    <citation type="journal article" date="2020" name="Cell">
        <title>Large-Scale Comparative Analyses of Tick Genomes Elucidate Their Genetic Diversity and Vector Capacities.</title>
        <authorList>
            <consortium name="Tick Genome and Microbiome Consortium (TIGMIC)"/>
            <person name="Jia N."/>
            <person name="Wang J."/>
            <person name="Shi W."/>
            <person name="Du L."/>
            <person name="Sun Y."/>
            <person name="Zhan W."/>
            <person name="Jiang J.F."/>
            <person name="Wang Q."/>
            <person name="Zhang B."/>
            <person name="Ji P."/>
            <person name="Bell-Sakyi L."/>
            <person name="Cui X.M."/>
            <person name="Yuan T.T."/>
            <person name="Jiang B.G."/>
            <person name="Yang W.F."/>
            <person name="Lam T.T."/>
            <person name="Chang Q.C."/>
            <person name="Ding S.J."/>
            <person name="Wang X.J."/>
            <person name="Zhu J.G."/>
            <person name="Ruan X.D."/>
            <person name="Zhao L."/>
            <person name="Wei J.T."/>
            <person name="Ye R.Z."/>
            <person name="Que T.C."/>
            <person name="Du C.H."/>
            <person name="Zhou Y.H."/>
            <person name="Cheng J.X."/>
            <person name="Dai P.F."/>
            <person name="Guo W.B."/>
            <person name="Han X.H."/>
            <person name="Huang E.J."/>
            <person name="Li L.F."/>
            <person name="Wei W."/>
            <person name="Gao Y.C."/>
            <person name="Liu J.Z."/>
            <person name="Shao H.Z."/>
            <person name="Wang X."/>
            <person name="Wang C.C."/>
            <person name="Yang T.C."/>
            <person name="Huo Q.B."/>
            <person name="Li W."/>
            <person name="Chen H.Y."/>
            <person name="Chen S.E."/>
            <person name="Zhou L.G."/>
            <person name="Ni X.B."/>
            <person name="Tian J.H."/>
            <person name="Sheng Y."/>
            <person name="Liu T."/>
            <person name="Pan Y.S."/>
            <person name="Xia L.Y."/>
            <person name="Li J."/>
            <person name="Zhao F."/>
            <person name="Cao W.C."/>
        </authorList>
    </citation>
    <scope>NUCLEOTIDE SEQUENCE</scope>
    <source>
        <strain evidence="3">Rmic-2018</strain>
    </source>
</reference>
<dbReference type="PROSITE" id="PS51194">
    <property type="entry name" value="HELICASE_CTER"/>
    <property type="match status" value="1"/>
</dbReference>
<dbReference type="AlphaFoldDB" id="A0A9J6ESS4"/>
<keyword evidence="4" id="KW-1185">Reference proteome</keyword>
<dbReference type="VEuPathDB" id="VectorBase:LOC119180189"/>
<accession>A0A9J6ESS4</accession>
<organism evidence="3 4">
    <name type="scientific">Rhipicephalus microplus</name>
    <name type="common">Cattle tick</name>
    <name type="synonym">Boophilus microplus</name>
    <dbReference type="NCBI Taxonomy" id="6941"/>
    <lineage>
        <taxon>Eukaryota</taxon>
        <taxon>Metazoa</taxon>
        <taxon>Ecdysozoa</taxon>
        <taxon>Arthropoda</taxon>
        <taxon>Chelicerata</taxon>
        <taxon>Arachnida</taxon>
        <taxon>Acari</taxon>
        <taxon>Parasitiformes</taxon>
        <taxon>Ixodida</taxon>
        <taxon>Ixodoidea</taxon>
        <taxon>Ixodidae</taxon>
        <taxon>Rhipicephalinae</taxon>
        <taxon>Rhipicephalus</taxon>
        <taxon>Boophilus</taxon>
    </lineage>
</organism>
<reference evidence="3" key="2">
    <citation type="submission" date="2021-09" db="EMBL/GenBank/DDBJ databases">
        <authorList>
            <person name="Jia N."/>
            <person name="Wang J."/>
            <person name="Shi W."/>
            <person name="Du L."/>
            <person name="Sun Y."/>
            <person name="Zhan W."/>
            <person name="Jiang J."/>
            <person name="Wang Q."/>
            <person name="Zhang B."/>
            <person name="Ji P."/>
            <person name="Sakyi L.B."/>
            <person name="Cui X."/>
            <person name="Yuan T."/>
            <person name="Jiang B."/>
            <person name="Yang W."/>
            <person name="Lam T.T.-Y."/>
            <person name="Chang Q."/>
            <person name="Ding S."/>
            <person name="Wang X."/>
            <person name="Zhu J."/>
            <person name="Ruan X."/>
            <person name="Zhao L."/>
            <person name="Wei J."/>
            <person name="Que T."/>
            <person name="Du C."/>
            <person name="Cheng J."/>
            <person name="Dai P."/>
            <person name="Han X."/>
            <person name="Huang E."/>
            <person name="Gao Y."/>
            <person name="Liu J."/>
            <person name="Shao H."/>
            <person name="Ye R."/>
            <person name="Li L."/>
            <person name="Wei W."/>
            <person name="Wang X."/>
            <person name="Wang C."/>
            <person name="Huo Q."/>
            <person name="Li W."/>
            <person name="Guo W."/>
            <person name="Chen H."/>
            <person name="Chen S."/>
            <person name="Zhou L."/>
            <person name="Zhou L."/>
            <person name="Ni X."/>
            <person name="Tian J."/>
            <person name="Zhou Y."/>
            <person name="Sheng Y."/>
            <person name="Liu T."/>
            <person name="Pan Y."/>
            <person name="Xia L."/>
            <person name="Li J."/>
            <person name="Zhao F."/>
            <person name="Cao W."/>
        </authorList>
    </citation>
    <scope>NUCLEOTIDE SEQUENCE</scope>
    <source>
        <strain evidence="3">Rmic-2018</strain>
        <tissue evidence="3">Larvae</tissue>
    </source>
</reference>
<dbReference type="Gene3D" id="3.40.50.300">
    <property type="entry name" value="P-loop containing nucleotide triphosphate hydrolases"/>
    <property type="match status" value="1"/>
</dbReference>
<sequence length="323" mass="34331">MECFITYDRSAVVGQDVDDIRFVINYDYPHCSEDYIHRIGRTARSNKTGTAYTFFTPNNMKQAKELIAVLKEANQAVNPKLYEMANLARSGAFSGGRNIRRFRAPGQPLASLENNDNKQRNNGGGYGNNRGGYGGGGMGGAPQMRSGPGGGGGYRGGAGQQNGYGGGRPMQNGFNRPQMQNNGSQPAYQRSGPSGYNNQPKPMSGGLAGGAGNQNSAMASGGGGYKPAQQQQQQQAQPPPQPQAAQPRPSPPNGTAMMHHPTQYGAAAGFRAQSIGPHHGMAPQHCYMPPQHHQQGSMYAGGYGQYAQNAAYVPPSLYYQVPA</sequence>
<feature type="compositionally biased region" description="Low complexity" evidence="1">
    <location>
        <begin position="227"/>
        <end position="236"/>
    </location>
</feature>